<proteinExistence type="predicted"/>
<gene>
    <name evidence="1" type="ORF">GKC44_14595</name>
</gene>
<name>A0A844EGD6_9LACO</name>
<accession>A0A844EGD6</accession>
<sequence>MSNQTVPAFFAVDDNYAAYLAVALESLEANASTTRDYDIIILCDDLNQENRDQLKKFARDNVQISF</sequence>
<dbReference type="AlphaFoldDB" id="A0A844EGD6"/>
<dbReference type="GO" id="GO:0016757">
    <property type="term" value="F:glycosyltransferase activity"/>
    <property type="evidence" value="ECO:0007669"/>
    <property type="project" value="InterPro"/>
</dbReference>
<dbReference type="Proteomes" id="UP000491237">
    <property type="component" value="Unassembled WGS sequence"/>
</dbReference>
<dbReference type="SUPFAM" id="SSF53448">
    <property type="entry name" value="Nucleotide-diphospho-sugar transferases"/>
    <property type="match status" value="1"/>
</dbReference>
<organism evidence="1 2">
    <name type="scientific">Lentilactobacillus parabuchneri</name>
    <dbReference type="NCBI Taxonomy" id="152331"/>
    <lineage>
        <taxon>Bacteria</taxon>
        <taxon>Bacillati</taxon>
        <taxon>Bacillota</taxon>
        <taxon>Bacilli</taxon>
        <taxon>Lactobacillales</taxon>
        <taxon>Lactobacillaceae</taxon>
        <taxon>Lentilactobacillus</taxon>
    </lineage>
</organism>
<dbReference type="InterPro" id="IPR029044">
    <property type="entry name" value="Nucleotide-diphossugar_trans"/>
</dbReference>
<evidence type="ECO:0000313" key="2">
    <source>
        <dbReference type="Proteomes" id="UP000491237"/>
    </source>
</evidence>
<dbReference type="Gene3D" id="3.90.550.10">
    <property type="entry name" value="Spore Coat Polysaccharide Biosynthesis Protein SpsA, Chain A"/>
    <property type="match status" value="1"/>
</dbReference>
<reference evidence="1 2" key="1">
    <citation type="submission" date="2019-11" db="EMBL/GenBank/DDBJ databases">
        <title>Draft Genome Sequence of Plant Growth-Promoting Rhizosphere-Associated Bacteria.</title>
        <authorList>
            <person name="Vasilyev I.Y."/>
            <person name="Radchenko V."/>
            <person name="Ilnitskaya E.V."/>
        </authorList>
    </citation>
    <scope>NUCLEOTIDE SEQUENCE [LARGE SCALE GENOMIC DNA]</scope>
    <source>
        <strain evidence="1 2">VRA_07sq_f</strain>
    </source>
</reference>
<evidence type="ECO:0000313" key="1">
    <source>
        <dbReference type="EMBL" id="MSE22432.1"/>
    </source>
</evidence>
<keyword evidence="1" id="KW-0808">Transferase</keyword>
<feature type="non-terminal residue" evidence="1">
    <location>
        <position position="66"/>
    </location>
</feature>
<dbReference type="EMBL" id="WKKY01001106">
    <property type="protein sequence ID" value="MSE22432.1"/>
    <property type="molecule type" value="Genomic_DNA"/>
</dbReference>
<protein>
    <submittedName>
        <fullName evidence="1">Glycosyltransferase family 8 protein</fullName>
    </submittedName>
</protein>
<dbReference type="InterPro" id="IPR002495">
    <property type="entry name" value="Glyco_trans_8"/>
</dbReference>
<dbReference type="Pfam" id="PF01501">
    <property type="entry name" value="Glyco_transf_8"/>
    <property type="match status" value="1"/>
</dbReference>
<comment type="caution">
    <text evidence="1">The sequence shown here is derived from an EMBL/GenBank/DDBJ whole genome shotgun (WGS) entry which is preliminary data.</text>
</comment>